<dbReference type="SUPFAM" id="SSF48403">
    <property type="entry name" value="Ankyrin repeat"/>
    <property type="match status" value="1"/>
</dbReference>
<sequence length="1411" mass="142242">MAAADSSHGASASPATPSKESRDNIKVICRFRPLNARERREQGDDRCAVYGEAGTAVSLHTADQASHTFRFDKVFDEASTQEQVYAAAGRPVIAAALEGFNSCLLAYGQTGSGKTFTMTGADATVSSDADGVPLESPGPATPARADSDGEGGGAPPAADMGVIPRVARDLFEYAMDADETVEFSISVSMVEIYMEKIRCLLDPSKANLQVGEDPSKGVYLKEVTEVDVVDEDELLRVLRAGNANRAVAATGMNAGSSRSHSLFMLHLVKRDSARGESRSSRLYLVDLAGSETVNKTGVSGQQLQEAMKINQSLSALGNVIKALTDGKATHVPYRNSKLTRVLQECLGGNARTALVICCSPSIFNQAETLSTLRFGKRAKQIRNRATVNRERSPDQMRRYIAQLEAELAAYRAADGGESVPRLLGDAAAGAEAAAGAAAVVAASEGGVVVAASEGGVAAETASAAGDEDAAAATTADAAATAAALAAAEATARDSAAAVADLKSRNEKLAANVRQLSGLLGEAATELSGMRDRMSAADAALATAKEERSNVAAERDRLLAQLRDADAAAADAKAKAAAAEAAAAEAAAAEAAAPAAADDAATDDAADSAATGAADDDESSPEQSADEAAAAAAAAAQQTAVDEAAAAAAAAATAEATVAATAAAEAAAATESSLRRELELLRATFQRTLEDNESLREQLRDAEMSAAQAEAADTAASPQATGAPPSAATASSPSSGDAASEPAASDGGRGRSAATAAASPGGSTDGSAGEHAPSQRWEVVFQRQAFASSSGWKPAQDEDGETAEWASPDGTPLPGGTDDVALPGEEWYWLGQWHVAHDFGQAALRSGSAEPKGGAAVAMPVTDADGWRYGETLDEVALPRSEPPRSVHGFRDRFRRRAWVRCRAALHITSLSDAASQVRSLSAALRTRDAEVAALTDQLEESRTTVHAYEGRLSALLSRMADAVAADDIDLLQSSRPLPSGAGAATALHRGGSGRRVVRGGGGRRRKAEGAGGRTPAITAAVGAVSSPASGGGGGGSGGGGFFGAIFRGLSRRLSPSPYKDGAAPVHTSHSSAGARGSPLRAGGGAVAASLAAAAPAPGAAPGHRPSASVPPGSSLAAAARTGAGAAPAGAATPLVFSQLQRACELGDVSLLRRQLGLSPQAAAAASQLAEEAFGEANSESPTALSGETAPGKPLTLQPLPPVPPTAVVVASTGAEGTVSRRGETAAGLSVDATDGHGRHAAHYAAKSCSVVSLEALRQAGANVVGASDADGRQAIHVAARAGAMGAVVWLLRAGASPSALSKHCLTPLHEAVLGRAAGVARLLVRAGADASLRDSNGFTAADLCRRRARPGDAAWEATMRAVDSAAAPEHGTEAAAAAGDDRAPASAAGGAPAAEGRERKSSEVRFPGRTA</sequence>
<feature type="compositionally biased region" description="Low complexity" evidence="9">
    <location>
        <begin position="1"/>
        <end position="15"/>
    </location>
</feature>
<dbReference type="GO" id="GO:0008017">
    <property type="term" value="F:microtubule binding"/>
    <property type="evidence" value="ECO:0007669"/>
    <property type="project" value="InterPro"/>
</dbReference>
<dbReference type="GO" id="GO:0003777">
    <property type="term" value="F:microtubule motor activity"/>
    <property type="evidence" value="ECO:0007669"/>
    <property type="project" value="InterPro"/>
</dbReference>
<reference evidence="11 12" key="1">
    <citation type="submission" date="2019-07" db="EMBL/GenBank/DDBJ databases">
        <title>Genomes of Cafeteria roenbergensis.</title>
        <authorList>
            <person name="Fischer M.G."/>
            <person name="Hackl T."/>
            <person name="Roman M."/>
        </authorList>
    </citation>
    <scope>NUCLEOTIDE SEQUENCE [LARGE SCALE GENOMIC DNA]</scope>
    <source>
        <strain evidence="11 12">BVI</strain>
    </source>
</reference>
<feature type="repeat" description="ANK" evidence="6">
    <location>
        <begin position="1303"/>
        <end position="1335"/>
    </location>
</feature>
<feature type="region of interest" description="Disordered" evidence="9">
    <location>
        <begin position="1095"/>
        <end position="1115"/>
    </location>
</feature>
<dbReference type="Gene3D" id="1.25.40.20">
    <property type="entry name" value="Ankyrin repeat-containing domain"/>
    <property type="match status" value="1"/>
</dbReference>
<dbReference type="GO" id="GO:0005524">
    <property type="term" value="F:ATP binding"/>
    <property type="evidence" value="ECO:0007669"/>
    <property type="project" value="UniProtKB-UniRule"/>
</dbReference>
<dbReference type="InterPro" id="IPR036770">
    <property type="entry name" value="Ankyrin_rpt-contain_sf"/>
</dbReference>
<evidence type="ECO:0000256" key="7">
    <source>
        <dbReference type="PROSITE-ProRule" id="PRU00283"/>
    </source>
</evidence>
<evidence type="ECO:0000256" key="5">
    <source>
        <dbReference type="ARBA" id="ARBA00023054"/>
    </source>
</evidence>
<dbReference type="EMBL" id="VLTN01000026">
    <property type="protein sequence ID" value="KAA0151590.1"/>
    <property type="molecule type" value="Genomic_DNA"/>
</dbReference>
<dbReference type="GO" id="GO:0005737">
    <property type="term" value="C:cytoplasm"/>
    <property type="evidence" value="ECO:0007669"/>
    <property type="project" value="UniProtKB-SubCell"/>
</dbReference>
<dbReference type="PRINTS" id="PR00380">
    <property type="entry name" value="KINESINHEAVY"/>
</dbReference>
<dbReference type="GO" id="GO:0051231">
    <property type="term" value="P:spindle elongation"/>
    <property type="evidence" value="ECO:0007669"/>
    <property type="project" value="TreeGrafter"/>
</dbReference>
<dbReference type="PROSITE" id="PS00411">
    <property type="entry name" value="KINESIN_MOTOR_1"/>
    <property type="match status" value="1"/>
</dbReference>
<dbReference type="GO" id="GO:0005875">
    <property type="term" value="C:microtubule associated complex"/>
    <property type="evidence" value="ECO:0007669"/>
    <property type="project" value="TreeGrafter"/>
</dbReference>
<feature type="compositionally biased region" description="Low complexity" evidence="9">
    <location>
        <begin position="703"/>
        <end position="768"/>
    </location>
</feature>
<keyword evidence="4 7" id="KW-0067">ATP-binding</keyword>
<feature type="compositionally biased region" description="Low complexity" evidence="9">
    <location>
        <begin position="620"/>
        <end position="630"/>
    </location>
</feature>
<comment type="subcellular location">
    <subcellularLocation>
        <location evidence="1">Cytoplasm</location>
    </subcellularLocation>
</comment>
<feature type="repeat" description="ANK" evidence="6">
    <location>
        <begin position="1270"/>
        <end position="1302"/>
    </location>
</feature>
<evidence type="ECO:0000256" key="1">
    <source>
        <dbReference type="ARBA" id="ARBA00004496"/>
    </source>
</evidence>
<evidence type="ECO:0000256" key="4">
    <source>
        <dbReference type="ARBA" id="ARBA00022840"/>
    </source>
</evidence>
<dbReference type="SMART" id="SM00248">
    <property type="entry name" value="ANK"/>
    <property type="match status" value="3"/>
</dbReference>
<dbReference type="SMART" id="SM00129">
    <property type="entry name" value="KISc"/>
    <property type="match status" value="1"/>
</dbReference>
<evidence type="ECO:0000259" key="10">
    <source>
        <dbReference type="PROSITE" id="PS50067"/>
    </source>
</evidence>
<feature type="region of interest" description="Disordered" evidence="9">
    <location>
        <begin position="699"/>
        <end position="819"/>
    </location>
</feature>
<feature type="region of interest" description="Disordered" evidence="9">
    <location>
        <begin position="1363"/>
        <end position="1411"/>
    </location>
</feature>
<evidence type="ECO:0000313" key="11">
    <source>
        <dbReference type="EMBL" id="KAA0151590.1"/>
    </source>
</evidence>
<feature type="domain" description="Kinesin motor" evidence="10">
    <location>
        <begin position="24"/>
        <end position="381"/>
    </location>
</feature>
<dbReference type="Pfam" id="PF12796">
    <property type="entry name" value="Ank_2"/>
    <property type="match status" value="1"/>
</dbReference>
<dbReference type="Pfam" id="PF00225">
    <property type="entry name" value="Kinesin"/>
    <property type="match status" value="1"/>
</dbReference>
<evidence type="ECO:0000313" key="12">
    <source>
        <dbReference type="Proteomes" id="UP000323011"/>
    </source>
</evidence>
<feature type="compositionally biased region" description="Basic residues" evidence="9">
    <location>
        <begin position="991"/>
        <end position="1006"/>
    </location>
</feature>
<dbReference type="GO" id="GO:0007052">
    <property type="term" value="P:mitotic spindle organization"/>
    <property type="evidence" value="ECO:0007669"/>
    <property type="project" value="TreeGrafter"/>
</dbReference>
<comment type="caution">
    <text evidence="11">The sequence shown here is derived from an EMBL/GenBank/DDBJ whole genome shotgun (WGS) entry which is preliminary data.</text>
</comment>
<evidence type="ECO:0000256" key="8">
    <source>
        <dbReference type="SAM" id="Coils"/>
    </source>
</evidence>
<dbReference type="PROSITE" id="PS50067">
    <property type="entry name" value="KINESIN_MOTOR_2"/>
    <property type="match status" value="1"/>
</dbReference>
<keyword evidence="3 7" id="KW-0547">Nucleotide-binding</keyword>
<evidence type="ECO:0000256" key="2">
    <source>
        <dbReference type="ARBA" id="ARBA00022490"/>
    </source>
</evidence>
<feature type="region of interest" description="Disordered" evidence="9">
    <location>
        <begin position="1172"/>
        <end position="1200"/>
    </location>
</feature>
<dbReference type="InterPro" id="IPR027417">
    <property type="entry name" value="P-loop_NTPase"/>
</dbReference>
<dbReference type="InterPro" id="IPR001752">
    <property type="entry name" value="Kinesin_motor_dom"/>
</dbReference>
<dbReference type="InterPro" id="IPR019821">
    <property type="entry name" value="Kinesin_motor_CS"/>
</dbReference>
<feature type="region of interest" description="Disordered" evidence="9">
    <location>
        <begin position="1"/>
        <end position="24"/>
    </location>
</feature>
<feature type="compositionally biased region" description="Low complexity" evidence="9">
    <location>
        <begin position="1095"/>
        <end position="1107"/>
    </location>
</feature>
<dbReference type="OMA" id="FQPMGMP"/>
<comment type="similarity">
    <text evidence="7">Belongs to the TRAFAC class myosin-kinesin ATPase superfamily. Kinesin family.</text>
</comment>
<dbReference type="Gene3D" id="3.40.850.10">
    <property type="entry name" value="Kinesin motor domain"/>
    <property type="match status" value="1"/>
</dbReference>
<keyword evidence="2" id="KW-0963">Cytoplasm</keyword>
<protein>
    <recommendedName>
        <fullName evidence="10">Kinesin motor domain-containing protein</fullName>
    </recommendedName>
</protein>
<organism evidence="11 12">
    <name type="scientific">Cafeteria roenbergensis</name>
    <name type="common">Marine flagellate</name>
    <dbReference type="NCBI Taxonomy" id="33653"/>
    <lineage>
        <taxon>Eukaryota</taxon>
        <taxon>Sar</taxon>
        <taxon>Stramenopiles</taxon>
        <taxon>Bigyra</taxon>
        <taxon>Opalozoa</taxon>
        <taxon>Bicosoecida</taxon>
        <taxon>Cafeteriaceae</taxon>
        <taxon>Cafeteria</taxon>
    </lineage>
</organism>
<feature type="region of interest" description="Disordered" evidence="9">
    <location>
        <begin position="594"/>
        <end position="630"/>
    </location>
</feature>
<dbReference type="PANTHER" id="PTHR47969:SF15">
    <property type="entry name" value="CHROMOSOME-ASSOCIATED KINESIN KIF4A-RELATED"/>
    <property type="match status" value="1"/>
</dbReference>
<dbReference type="InterPro" id="IPR027640">
    <property type="entry name" value="Kinesin-like_fam"/>
</dbReference>
<keyword evidence="5 8" id="KW-0175">Coiled coil</keyword>
<feature type="coiled-coil region" evidence="8">
    <location>
        <begin position="498"/>
        <end position="588"/>
    </location>
</feature>
<dbReference type="SUPFAM" id="SSF52540">
    <property type="entry name" value="P-loop containing nucleoside triphosphate hydrolases"/>
    <property type="match status" value="1"/>
</dbReference>
<dbReference type="GO" id="GO:0007018">
    <property type="term" value="P:microtubule-based movement"/>
    <property type="evidence" value="ECO:0007669"/>
    <property type="project" value="InterPro"/>
</dbReference>
<proteinExistence type="inferred from homology"/>
<dbReference type="PROSITE" id="PS50297">
    <property type="entry name" value="ANK_REP_REGION"/>
    <property type="match status" value="2"/>
</dbReference>
<keyword evidence="6" id="KW-0040">ANK repeat</keyword>
<keyword evidence="12" id="KW-1185">Reference proteome</keyword>
<dbReference type="CDD" id="cd01369">
    <property type="entry name" value="KISc_KHC_KIF5"/>
    <property type="match status" value="1"/>
</dbReference>
<dbReference type="PROSITE" id="PS50088">
    <property type="entry name" value="ANK_REPEAT"/>
    <property type="match status" value="2"/>
</dbReference>
<dbReference type="PANTHER" id="PTHR47969">
    <property type="entry name" value="CHROMOSOME-ASSOCIATED KINESIN KIF4A-RELATED"/>
    <property type="match status" value="1"/>
</dbReference>
<feature type="region of interest" description="Disordered" evidence="9">
    <location>
        <begin position="1055"/>
        <end position="1080"/>
    </location>
</feature>
<feature type="region of interest" description="Disordered" evidence="9">
    <location>
        <begin position="127"/>
        <end position="159"/>
    </location>
</feature>
<keyword evidence="7" id="KW-0505">Motor protein</keyword>
<name>A0A5A8CHJ4_CAFRO</name>
<feature type="compositionally biased region" description="Low complexity" evidence="9">
    <location>
        <begin position="1365"/>
        <end position="1394"/>
    </location>
</feature>
<dbReference type="InterPro" id="IPR036961">
    <property type="entry name" value="Kinesin_motor_dom_sf"/>
</dbReference>
<dbReference type="Proteomes" id="UP000323011">
    <property type="component" value="Unassembled WGS sequence"/>
</dbReference>
<evidence type="ECO:0000256" key="3">
    <source>
        <dbReference type="ARBA" id="ARBA00022741"/>
    </source>
</evidence>
<dbReference type="InterPro" id="IPR002110">
    <property type="entry name" value="Ankyrin_rpt"/>
</dbReference>
<feature type="binding site" evidence="7">
    <location>
        <begin position="108"/>
        <end position="115"/>
    </location>
    <ligand>
        <name>ATP</name>
        <dbReference type="ChEBI" id="CHEBI:30616"/>
    </ligand>
</feature>
<evidence type="ECO:0000256" key="9">
    <source>
        <dbReference type="SAM" id="MobiDB-lite"/>
    </source>
</evidence>
<gene>
    <name evidence="11" type="ORF">FNF29_04514</name>
</gene>
<evidence type="ECO:0000256" key="6">
    <source>
        <dbReference type="PROSITE-ProRule" id="PRU00023"/>
    </source>
</evidence>
<accession>A0A5A8CHJ4</accession>
<feature type="region of interest" description="Disordered" evidence="9">
    <location>
        <begin position="979"/>
        <end position="1014"/>
    </location>
</feature>